<feature type="binding site" evidence="1">
    <location>
        <begin position="15"/>
        <end position="22"/>
    </location>
    <ligand>
        <name>ATP</name>
        <dbReference type="ChEBI" id="CHEBI:30616"/>
    </ligand>
</feature>
<evidence type="ECO:0000313" key="2">
    <source>
        <dbReference type="EMBL" id="GMG85682.1"/>
    </source>
</evidence>
<comment type="catalytic activity">
    <reaction evidence="1">
        <text>1,6-anhydro-N-acetyl-beta-muramate + ATP + H2O = N-acetyl-D-muramate 6-phosphate + ADP + H(+)</text>
        <dbReference type="Rhea" id="RHEA:24952"/>
        <dbReference type="ChEBI" id="CHEBI:15377"/>
        <dbReference type="ChEBI" id="CHEBI:15378"/>
        <dbReference type="ChEBI" id="CHEBI:30616"/>
        <dbReference type="ChEBI" id="CHEBI:58690"/>
        <dbReference type="ChEBI" id="CHEBI:58722"/>
        <dbReference type="ChEBI" id="CHEBI:456216"/>
        <dbReference type="EC" id="2.7.1.170"/>
    </reaction>
</comment>
<sequence>MPQPDAGFYVGLMSGTSVDSIDAVLVRFDPSNDGNPEIIAAEGYPIEDAMRKAILALCSPGPAELDRSGQLDRTLGEVFASAVTRLLESSGVKASQVTAIGSHGQTVRHRPPGTIATPFSLQIGDPNTIAAMTGITTVADFRRRDMALGGQGAPLVPAFHQAVFAAAEDRAVVNVGGMANITELSADGSVRGYDTGPGNVMLDYWIGLQQGLSYDADGAWGASGRVHPELMERLMADPYFSAPPPKSTGREAFNPAWLETGMSGLSVAAADVQATLCEVTATSIAQAVQAFSPGGEVLICGGGAHNADLLKRLRRRLPTWSVSTTDQYGIAADWVEAVAFAWLAKQTLAGLAGNCPGVTGASEETVLGGIFPAGRAR</sequence>
<dbReference type="PANTHER" id="PTHR30605">
    <property type="entry name" value="ANHYDRO-N-ACETYLMURAMIC ACID KINASE"/>
    <property type="match status" value="1"/>
</dbReference>
<organism evidence="2 3">
    <name type="scientific">Biformimicrobium ophioploci</name>
    <dbReference type="NCBI Taxonomy" id="3036711"/>
    <lineage>
        <taxon>Bacteria</taxon>
        <taxon>Pseudomonadati</taxon>
        <taxon>Pseudomonadota</taxon>
        <taxon>Gammaproteobacteria</taxon>
        <taxon>Cellvibrionales</taxon>
        <taxon>Microbulbiferaceae</taxon>
        <taxon>Biformimicrobium</taxon>
    </lineage>
</organism>
<dbReference type="Pfam" id="PF03702">
    <property type="entry name" value="AnmK"/>
    <property type="match status" value="1"/>
</dbReference>
<keyword evidence="1" id="KW-0808">Transferase</keyword>
<proteinExistence type="inferred from homology"/>
<keyword evidence="3" id="KW-1185">Reference proteome</keyword>
<dbReference type="EC" id="2.7.1.170" evidence="1"/>
<comment type="caution">
    <text evidence="2">The sequence shown here is derived from an EMBL/GenBank/DDBJ whole genome shotgun (WGS) entry which is preliminary data.</text>
</comment>
<gene>
    <name evidence="1" type="primary">anmK</name>
    <name evidence="2" type="ORF">MNKW57_00030</name>
</gene>
<dbReference type="RefSeq" id="WP_285762211.1">
    <property type="nucleotide sequence ID" value="NZ_BSYJ01000001.1"/>
</dbReference>
<accession>A0ABQ6LUD2</accession>
<dbReference type="Proteomes" id="UP001224392">
    <property type="component" value="Unassembled WGS sequence"/>
</dbReference>
<comment type="similarity">
    <text evidence="1">Belongs to the anhydro-N-acetylmuramic acid kinase family.</text>
</comment>
<dbReference type="NCBIfam" id="NF007139">
    <property type="entry name" value="PRK09585.1-3"/>
    <property type="match status" value="1"/>
</dbReference>
<dbReference type="GO" id="GO:0016301">
    <property type="term" value="F:kinase activity"/>
    <property type="evidence" value="ECO:0007669"/>
    <property type="project" value="UniProtKB-KW"/>
</dbReference>
<dbReference type="SUPFAM" id="SSF53067">
    <property type="entry name" value="Actin-like ATPase domain"/>
    <property type="match status" value="1"/>
</dbReference>
<dbReference type="Gene3D" id="3.30.420.40">
    <property type="match status" value="2"/>
</dbReference>
<dbReference type="InterPro" id="IPR043129">
    <property type="entry name" value="ATPase_NBD"/>
</dbReference>
<keyword evidence="1" id="KW-0119">Carbohydrate metabolism</keyword>
<comment type="pathway">
    <text evidence="1">Amino-sugar metabolism; 1,6-anhydro-N-acetylmuramate degradation.</text>
</comment>
<protein>
    <recommendedName>
        <fullName evidence="1">Anhydro-N-acetylmuramic acid kinase</fullName>
        <ecNumber evidence="1">2.7.1.170</ecNumber>
    </recommendedName>
    <alternativeName>
        <fullName evidence="1">AnhMurNAc kinase</fullName>
    </alternativeName>
</protein>
<dbReference type="EMBL" id="BSYJ01000001">
    <property type="protein sequence ID" value="GMG85682.1"/>
    <property type="molecule type" value="Genomic_DNA"/>
</dbReference>
<keyword evidence="1" id="KW-0067">ATP-binding</keyword>
<dbReference type="InterPro" id="IPR005338">
    <property type="entry name" value="Anhydro_N_Ac-Mur_kinase"/>
</dbReference>
<dbReference type="PANTHER" id="PTHR30605:SF0">
    <property type="entry name" value="ANHYDRO-N-ACETYLMURAMIC ACID KINASE"/>
    <property type="match status" value="1"/>
</dbReference>
<dbReference type="HAMAP" id="MF_01270">
    <property type="entry name" value="AnhMurNAc_kinase"/>
    <property type="match status" value="1"/>
</dbReference>
<comment type="function">
    <text evidence="1">Catalyzes the specific phosphorylation of 1,6-anhydro-N-acetylmuramic acid (anhMurNAc) with the simultaneous cleavage of the 1,6-anhydro ring, generating MurNAc-6-P. Is required for the utilization of anhMurNAc either imported from the medium or derived from its own cell wall murein, and thus plays a role in cell wall recycling.</text>
</comment>
<comment type="pathway">
    <text evidence="1">Cell wall biogenesis; peptidoglycan recycling.</text>
</comment>
<evidence type="ECO:0000256" key="1">
    <source>
        <dbReference type="HAMAP-Rule" id="MF_01270"/>
    </source>
</evidence>
<keyword evidence="1 2" id="KW-0418">Kinase</keyword>
<dbReference type="NCBIfam" id="NF007148">
    <property type="entry name" value="PRK09585.3-2"/>
    <property type="match status" value="1"/>
</dbReference>
<keyword evidence="1" id="KW-0547">Nucleotide-binding</keyword>
<reference evidence="2 3" key="1">
    <citation type="submission" date="2023-04" db="EMBL/GenBank/DDBJ databases">
        <title>Marinobulbifer ophiurae gen. nov., sp. Nov., isolate from tissue of brittle star Ophioplocus japonicus.</title>
        <authorList>
            <person name="Kawano K."/>
            <person name="Sawayama S."/>
            <person name="Nakagawa S."/>
        </authorList>
    </citation>
    <scope>NUCLEOTIDE SEQUENCE [LARGE SCALE GENOMIC DNA]</scope>
    <source>
        <strain evidence="2 3">NKW57</strain>
    </source>
</reference>
<evidence type="ECO:0000313" key="3">
    <source>
        <dbReference type="Proteomes" id="UP001224392"/>
    </source>
</evidence>
<name>A0ABQ6LUD2_9GAMM</name>
<dbReference type="CDD" id="cd24050">
    <property type="entry name" value="ASKHA_NBD_ANMK"/>
    <property type="match status" value="1"/>
</dbReference>